<evidence type="ECO:0000313" key="3">
    <source>
        <dbReference type="Proteomes" id="UP000326678"/>
    </source>
</evidence>
<reference evidence="2 3" key="1">
    <citation type="submission" date="2019-10" db="EMBL/GenBank/DDBJ databases">
        <title>Genomic and transcriptomic insights into the perfect genentic adaptation of a filamentous nitrogen-fixing cyanobacterium to rice fields.</title>
        <authorList>
            <person name="Chen Z."/>
        </authorList>
    </citation>
    <scope>NUCLEOTIDE SEQUENCE [LARGE SCALE GENOMIC DNA]</scope>
    <source>
        <strain evidence="2">CCNUC1</strain>
    </source>
</reference>
<dbReference type="PRINTS" id="PR00111">
    <property type="entry name" value="ABHYDROLASE"/>
</dbReference>
<dbReference type="SUPFAM" id="SSF53474">
    <property type="entry name" value="alpha/beta-Hydrolases"/>
    <property type="match status" value="1"/>
</dbReference>
<sequence length="307" mass="34601">MTVDGFSVISHQVNVQYYLRNSLQVMSDRHPTSAARLNVYIQGQGFPILGLHGHPGTGHSLSVFTNHLSKRYKTFAPDLRGYGKSRWNGNFNMNDHLTDLEALLDRFEIEKCLLLGWSLGGILAMELALRLPERITGLILVATAAKPRGSHPPITLQDNLYTGVAALINYIKPSWQWNIETFGKRSLFRYLIQQHTSTTYNYIATDAVPAYLQTSGAATRALYSAIQSGYNRLLDLEKIQCPSLVLAGDQDRHITSDSSLETAQHLNNSQWQCYPNTAHLFPWEVPQQVLNDIDHWMEVHPQVIGCQ</sequence>
<feature type="domain" description="AB hydrolase-1" evidence="1">
    <location>
        <begin position="47"/>
        <end position="284"/>
    </location>
</feature>
<evidence type="ECO:0000313" key="2">
    <source>
        <dbReference type="EMBL" id="QFS44149.1"/>
    </source>
</evidence>
<proteinExistence type="predicted"/>
<dbReference type="InterPro" id="IPR000073">
    <property type="entry name" value="AB_hydrolase_1"/>
</dbReference>
<keyword evidence="3" id="KW-1185">Reference proteome</keyword>
<dbReference type="AlphaFoldDB" id="A0A5P8VW84"/>
<dbReference type="KEGG" id="nsh:GXM_01622"/>
<dbReference type="Gene3D" id="3.40.50.1820">
    <property type="entry name" value="alpha/beta hydrolase"/>
    <property type="match status" value="1"/>
</dbReference>
<accession>A0A5P8VW84</accession>
<dbReference type="InterPro" id="IPR029058">
    <property type="entry name" value="AB_hydrolase_fold"/>
</dbReference>
<keyword evidence="2" id="KW-0378">Hydrolase</keyword>
<dbReference type="Proteomes" id="UP000326678">
    <property type="component" value="Chromosome Gxm1"/>
</dbReference>
<gene>
    <name evidence="2" type="ORF">GXM_01622</name>
</gene>
<protein>
    <submittedName>
        <fullName evidence="2">Alpha/beta hydrolase</fullName>
    </submittedName>
</protein>
<organism evidence="2 3">
    <name type="scientific">Nostoc sphaeroides CCNUC1</name>
    <dbReference type="NCBI Taxonomy" id="2653204"/>
    <lineage>
        <taxon>Bacteria</taxon>
        <taxon>Bacillati</taxon>
        <taxon>Cyanobacteriota</taxon>
        <taxon>Cyanophyceae</taxon>
        <taxon>Nostocales</taxon>
        <taxon>Nostocaceae</taxon>
        <taxon>Nostoc</taxon>
    </lineage>
</organism>
<dbReference type="Pfam" id="PF00561">
    <property type="entry name" value="Abhydrolase_1"/>
    <property type="match status" value="1"/>
</dbReference>
<dbReference type="EMBL" id="CP045226">
    <property type="protein sequence ID" value="QFS44149.1"/>
    <property type="molecule type" value="Genomic_DNA"/>
</dbReference>
<dbReference type="InterPro" id="IPR050266">
    <property type="entry name" value="AB_hydrolase_sf"/>
</dbReference>
<dbReference type="GO" id="GO:0016787">
    <property type="term" value="F:hydrolase activity"/>
    <property type="evidence" value="ECO:0007669"/>
    <property type="project" value="UniProtKB-KW"/>
</dbReference>
<dbReference type="PANTHER" id="PTHR43798">
    <property type="entry name" value="MONOACYLGLYCEROL LIPASE"/>
    <property type="match status" value="1"/>
</dbReference>
<evidence type="ECO:0000259" key="1">
    <source>
        <dbReference type="Pfam" id="PF00561"/>
    </source>
</evidence>
<name>A0A5P8VW84_9NOSO</name>